<accession>A4X6N9</accession>
<dbReference type="EMBL" id="CP000667">
    <property type="protein sequence ID" value="ABP54539.1"/>
    <property type="molecule type" value="Genomic_DNA"/>
</dbReference>
<protein>
    <recommendedName>
        <fullName evidence="5">DUF998 domain-containing protein</fullName>
    </recommendedName>
</protein>
<dbReference type="Pfam" id="PF06197">
    <property type="entry name" value="DUF998"/>
    <property type="match status" value="1"/>
</dbReference>
<evidence type="ECO:0000313" key="4">
    <source>
        <dbReference type="Proteomes" id="UP000000235"/>
    </source>
</evidence>
<evidence type="ECO:0008006" key="5">
    <source>
        <dbReference type="Google" id="ProtNLM"/>
    </source>
</evidence>
<name>A4X6N9_SALTO</name>
<feature type="transmembrane region" description="Helical" evidence="2">
    <location>
        <begin position="209"/>
        <end position="228"/>
    </location>
</feature>
<evidence type="ECO:0000313" key="3">
    <source>
        <dbReference type="EMBL" id="ABP54539.1"/>
    </source>
</evidence>
<keyword evidence="2" id="KW-0472">Membrane</keyword>
<keyword evidence="2" id="KW-1133">Transmembrane helix</keyword>
<reference evidence="4" key="1">
    <citation type="journal article" date="2007" name="Proc. Natl. Acad. Sci. U.S.A.">
        <title>Genome sequencing reveals complex secondary metabolome in the marine actinomycete Salinispora tropica.</title>
        <authorList>
            <person name="Udwary D.W."/>
            <person name="Zeigler L."/>
            <person name="Asolkar R.N."/>
            <person name="Singan V."/>
            <person name="Lapidus A."/>
            <person name="Fenical W."/>
            <person name="Jensen P.R."/>
            <person name="Moore B.S."/>
        </authorList>
    </citation>
    <scope>NUCLEOTIDE SEQUENCE [LARGE SCALE GENOMIC DNA]</scope>
    <source>
        <strain evidence="4">ATCC BAA-916 / DSM 44818 / CNB-440</strain>
    </source>
</reference>
<feature type="transmembrane region" description="Helical" evidence="2">
    <location>
        <begin position="74"/>
        <end position="99"/>
    </location>
</feature>
<dbReference type="eggNOG" id="COG3371">
    <property type="taxonomic scope" value="Bacteria"/>
</dbReference>
<gene>
    <name evidence="3" type="ordered locus">Strop_2088</name>
</gene>
<dbReference type="AlphaFoldDB" id="A4X6N9"/>
<dbReference type="HOGENOM" id="CLU_893983_0_0_11"/>
<dbReference type="KEGG" id="stp:Strop_2088"/>
<feature type="transmembrane region" description="Helical" evidence="2">
    <location>
        <begin position="248"/>
        <end position="265"/>
    </location>
</feature>
<sequence length="311" mass="33103">MVFIILSSGCGGTLLPPPGCGAATSSRPAPVPSRTPPPLPVRLWAMQDHRCTRRIRVMGDCSSHDGSMPTVPGWTVITALLAPLLLVGGAAFAATFQPYHFDQVSYSISQLAARGASHRWVMTLFILGSGICVVLSAVGLRPVRMAGRLVLAFSGVATIAVAAFPDRWVDGRPAPMPVVDPHTISAWLVFLAAALWPTFAANRDGPLRLRWGLVLSAVQLVPAGWRIVHDISDGEFSQGTYLGLAQRVLVGFEGLVLLTVVLLARRSSDQVSGRRRARYRGAGGGGASRCSSPGTSRRRRGPTPRRAGRDS</sequence>
<feature type="transmembrane region" description="Helical" evidence="2">
    <location>
        <begin position="119"/>
        <end position="138"/>
    </location>
</feature>
<proteinExistence type="predicted"/>
<keyword evidence="2" id="KW-0812">Transmembrane</keyword>
<keyword evidence="4" id="KW-1185">Reference proteome</keyword>
<dbReference type="Proteomes" id="UP000000235">
    <property type="component" value="Chromosome"/>
</dbReference>
<feature type="transmembrane region" description="Helical" evidence="2">
    <location>
        <begin position="145"/>
        <end position="164"/>
    </location>
</feature>
<feature type="transmembrane region" description="Helical" evidence="2">
    <location>
        <begin position="184"/>
        <end position="202"/>
    </location>
</feature>
<organism evidence="3 4">
    <name type="scientific">Salinispora tropica (strain ATCC BAA-916 / DSM 44818 / JCM 13857 / NBRC 105044 / CNB-440)</name>
    <dbReference type="NCBI Taxonomy" id="369723"/>
    <lineage>
        <taxon>Bacteria</taxon>
        <taxon>Bacillati</taxon>
        <taxon>Actinomycetota</taxon>
        <taxon>Actinomycetes</taxon>
        <taxon>Micromonosporales</taxon>
        <taxon>Micromonosporaceae</taxon>
        <taxon>Salinispora</taxon>
    </lineage>
</organism>
<dbReference type="InterPro" id="IPR009339">
    <property type="entry name" value="DUF998"/>
</dbReference>
<evidence type="ECO:0000256" key="2">
    <source>
        <dbReference type="SAM" id="Phobius"/>
    </source>
</evidence>
<evidence type="ECO:0000256" key="1">
    <source>
        <dbReference type="SAM" id="MobiDB-lite"/>
    </source>
</evidence>
<feature type="region of interest" description="Disordered" evidence="1">
    <location>
        <begin position="274"/>
        <end position="311"/>
    </location>
</feature>